<evidence type="ECO:0000256" key="1">
    <source>
        <dbReference type="SAM" id="MobiDB-lite"/>
    </source>
</evidence>
<dbReference type="Proteomes" id="UP001066276">
    <property type="component" value="Chromosome 6"/>
</dbReference>
<feature type="region of interest" description="Disordered" evidence="1">
    <location>
        <begin position="89"/>
        <end position="180"/>
    </location>
</feature>
<dbReference type="EMBL" id="JANPWB010000010">
    <property type="protein sequence ID" value="KAJ1134975.1"/>
    <property type="molecule type" value="Genomic_DNA"/>
</dbReference>
<evidence type="ECO:0000313" key="2">
    <source>
        <dbReference type="EMBL" id="KAJ1134975.1"/>
    </source>
</evidence>
<gene>
    <name evidence="2" type="ORF">NDU88_001421</name>
</gene>
<feature type="compositionally biased region" description="Basic and acidic residues" evidence="1">
    <location>
        <begin position="100"/>
        <end position="131"/>
    </location>
</feature>
<feature type="compositionally biased region" description="Polar residues" evidence="1">
    <location>
        <begin position="137"/>
        <end position="152"/>
    </location>
</feature>
<keyword evidence="3" id="KW-1185">Reference proteome</keyword>
<protein>
    <submittedName>
        <fullName evidence="2">Uncharacterized protein</fullName>
    </submittedName>
</protein>
<evidence type="ECO:0000313" key="3">
    <source>
        <dbReference type="Proteomes" id="UP001066276"/>
    </source>
</evidence>
<reference evidence="2" key="1">
    <citation type="journal article" date="2022" name="bioRxiv">
        <title>Sequencing and chromosome-scale assembly of the giantPleurodeles waltlgenome.</title>
        <authorList>
            <person name="Brown T."/>
            <person name="Elewa A."/>
            <person name="Iarovenko S."/>
            <person name="Subramanian E."/>
            <person name="Araus A.J."/>
            <person name="Petzold A."/>
            <person name="Susuki M."/>
            <person name="Suzuki K.-i.T."/>
            <person name="Hayashi T."/>
            <person name="Toyoda A."/>
            <person name="Oliveira C."/>
            <person name="Osipova E."/>
            <person name="Leigh N.D."/>
            <person name="Simon A."/>
            <person name="Yun M.H."/>
        </authorList>
    </citation>
    <scope>NUCLEOTIDE SEQUENCE</scope>
    <source>
        <strain evidence="2">20211129_DDA</strain>
        <tissue evidence="2">Liver</tissue>
    </source>
</reference>
<comment type="caution">
    <text evidence="2">The sequence shown here is derived from an EMBL/GenBank/DDBJ whole genome shotgun (WGS) entry which is preliminary data.</text>
</comment>
<organism evidence="2 3">
    <name type="scientific">Pleurodeles waltl</name>
    <name type="common">Iberian ribbed newt</name>
    <dbReference type="NCBI Taxonomy" id="8319"/>
    <lineage>
        <taxon>Eukaryota</taxon>
        <taxon>Metazoa</taxon>
        <taxon>Chordata</taxon>
        <taxon>Craniata</taxon>
        <taxon>Vertebrata</taxon>
        <taxon>Euteleostomi</taxon>
        <taxon>Amphibia</taxon>
        <taxon>Batrachia</taxon>
        <taxon>Caudata</taxon>
        <taxon>Salamandroidea</taxon>
        <taxon>Salamandridae</taxon>
        <taxon>Pleurodelinae</taxon>
        <taxon>Pleurodeles</taxon>
    </lineage>
</organism>
<accession>A0AAV7QA21</accession>
<dbReference type="AlphaFoldDB" id="A0AAV7QA21"/>
<feature type="compositionally biased region" description="Basic and acidic residues" evidence="1">
    <location>
        <begin position="153"/>
        <end position="164"/>
    </location>
</feature>
<sequence length="180" mass="19677">MLSDVRRLPLEAASQTLAMTGAPRMASRDPNDAEGEYLPNDVENQLEMDIIDTLNCQMQQSVNDALVSALDPITGQLLNYTHQGWLPVHLTPGQDPTPANKDDTSDKRQSNAHGEAFDNLRRKREGDHDYSALHPSGSPTTLNTSSSTYQDTEASHTYDSDNSDKPGPSKKKPVAPPKPP</sequence>
<name>A0AAV7QA21_PLEWA</name>
<proteinExistence type="predicted"/>